<organism evidence="3 4">
    <name type="scientific">Purpureocillium lilacinum</name>
    <name type="common">Paecilomyces lilacinus</name>
    <dbReference type="NCBI Taxonomy" id="33203"/>
    <lineage>
        <taxon>Eukaryota</taxon>
        <taxon>Fungi</taxon>
        <taxon>Dikarya</taxon>
        <taxon>Ascomycota</taxon>
        <taxon>Pezizomycotina</taxon>
        <taxon>Sordariomycetes</taxon>
        <taxon>Hypocreomycetidae</taxon>
        <taxon>Hypocreales</taxon>
        <taxon>Ophiocordycipitaceae</taxon>
        <taxon>Purpureocillium</taxon>
    </lineage>
</organism>
<dbReference type="AlphaFoldDB" id="A0A2U3E4I1"/>
<comment type="caution">
    <text evidence="3">The sequence shown here is derived from an EMBL/GenBank/DDBJ whole genome shotgun (WGS) entry which is preliminary data.</text>
</comment>
<feature type="signal peptide" evidence="2">
    <location>
        <begin position="1"/>
        <end position="15"/>
    </location>
</feature>
<evidence type="ECO:0000256" key="1">
    <source>
        <dbReference type="SAM" id="MobiDB-lite"/>
    </source>
</evidence>
<accession>A0A2U3E4I1</accession>
<dbReference type="EMBL" id="LCWV01000012">
    <property type="protein sequence ID" value="PWI69421.1"/>
    <property type="molecule type" value="Genomic_DNA"/>
</dbReference>
<proteinExistence type="predicted"/>
<gene>
    <name evidence="3" type="ORF">PCL_01068</name>
</gene>
<name>A0A2U3E4I1_PURLI</name>
<feature type="chain" id="PRO_5015415771" evidence="2">
    <location>
        <begin position="16"/>
        <end position="299"/>
    </location>
</feature>
<evidence type="ECO:0000256" key="2">
    <source>
        <dbReference type="SAM" id="SignalP"/>
    </source>
</evidence>
<feature type="region of interest" description="Disordered" evidence="1">
    <location>
        <begin position="185"/>
        <end position="205"/>
    </location>
</feature>
<evidence type="ECO:0000313" key="4">
    <source>
        <dbReference type="Proteomes" id="UP000245956"/>
    </source>
</evidence>
<evidence type="ECO:0000313" key="3">
    <source>
        <dbReference type="EMBL" id="PWI69421.1"/>
    </source>
</evidence>
<dbReference type="Proteomes" id="UP000245956">
    <property type="component" value="Unassembled WGS sequence"/>
</dbReference>
<protein>
    <submittedName>
        <fullName evidence="3">Uncharacterized protein</fullName>
    </submittedName>
</protein>
<keyword evidence="2" id="KW-0732">Signal</keyword>
<sequence>MHILQTLSFAASVSAAVGVRRQDQPGVLCDGSRFPDVDACELLVAGLGWTSNPSGTTSIPDGSDCLTVNDRQHTANCQIVVCNRVAGSPPISNSVANDNYNAVSDKCIIGQEAGGASNTADGRYQVQAWNDPLYNPPDKSTRSLGLEMHGITWAELAEMQNAKRQQSGDNSATLSVVTNNVEAPNSRQQVTGRLPAGSSYTTTETDTKTIGIQSSFGLEAGFFDLFTASASLTVSTDYSVSSATGITILIQCKDGQQGVLYWSPLFDRFQGNFNPSGDAYDVYIPMSESAGSYDVECLG</sequence>
<reference evidence="3 4" key="1">
    <citation type="journal article" date="2016" name="Front. Microbiol.">
        <title>Genome and transcriptome sequences reveal the specific parasitism of the nematophagous Purpureocillium lilacinum 36-1.</title>
        <authorList>
            <person name="Xie J."/>
            <person name="Li S."/>
            <person name="Mo C."/>
            <person name="Xiao X."/>
            <person name="Peng D."/>
            <person name="Wang G."/>
            <person name="Xiao Y."/>
        </authorList>
    </citation>
    <scope>NUCLEOTIDE SEQUENCE [LARGE SCALE GENOMIC DNA]</scope>
    <source>
        <strain evidence="3 4">36-1</strain>
    </source>
</reference>